<sequence>MKKTTIKRNLFPSIYCSLFGHDYEISKKVTHHVKEYTCSYCKKELTTNSNGHLIELTPKFKEINDILERMYTSRMQRSKRKTFVSSIY</sequence>
<accession>A0A562YCC6</accession>
<dbReference type="AlphaFoldDB" id="A0A562YCC6"/>
<keyword evidence="2" id="KW-1185">Reference proteome</keyword>
<proteinExistence type="predicted"/>
<protein>
    <submittedName>
        <fullName evidence="1">Uncharacterized protein</fullName>
    </submittedName>
</protein>
<evidence type="ECO:0000313" key="2">
    <source>
        <dbReference type="Proteomes" id="UP000295814"/>
    </source>
</evidence>
<reference evidence="1 2" key="1">
    <citation type="submission" date="2019-03" db="EMBL/GenBank/DDBJ databases">
        <authorList>
            <person name="Zhong Y.L."/>
        </authorList>
    </citation>
    <scope>NUCLEOTIDE SEQUENCE [LARGE SCALE GENOMIC DNA]</scope>
    <source>
        <strain evidence="1 2">W255</strain>
    </source>
</reference>
<dbReference type="EMBL" id="SMZJ02000005">
    <property type="protein sequence ID" value="TWO32130.1"/>
    <property type="molecule type" value="Genomic_DNA"/>
</dbReference>
<name>A0A562YCC6_9FLAO</name>
<dbReference type="OrthoDB" id="1450221at2"/>
<gene>
    <name evidence="1" type="ORF">E1J38_009900</name>
</gene>
<reference evidence="1 2" key="2">
    <citation type="submission" date="2019-07" db="EMBL/GenBank/DDBJ databases">
        <title>Seonamhaeicola sp. W255 draft genome.</title>
        <authorList>
            <person name="Zhang X.-Y."/>
            <person name="Zhang R."/>
            <person name="Zhong Y.-L."/>
            <person name="Du Z.-J."/>
        </authorList>
    </citation>
    <scope>NUCLEOTIDE SEQUENCE [LARGE SCALE GENOMIC DNA]</scope>
    <source>
        <strain evidence="1 2">W255</strain>
    </source>
</reference>
<comment type="caution">
    <text evidence="1">The sequence shown here is derived from an EMBL/GenBank/DDBJ whole genome shotgun (WGS) entry which is preliminary data.</text>
</comment>
<evidence type="ECO:0000313" key="1">
    <source>
        <dbReference type="EMBL" id="TWO32130.1"/>
    </source>
</evidence>
<dbReference type="Proteomes" id="UP000295814">
    <property type="component" value="Unassembled WGS sequence"/>
</dbReference>
<organism evidence="1 2">
    <name type="scientific">Seonamhaeicola sediminis</name>
    <dbReference type="NCBI Taxonomy" id="2528206"/>
    <lineage>
        <taxon>Bacteria</taxon>
        <taxon>Pseudomonadati</taxon>
        <taxon>Bacteroidota</taxon>
        <taxon>Flavobacteriia</taxon>
        <taxon>Flavobacteriales</taxon>
        <taxon>Flavobacteriaceae</taxon>
    </lineage>
</organism>